<dbReference type="Proteomes" id="UP000275076">
    <property type="component" value="Unassembled WGS sequence"/>
</dbReference>
<keyword evidence="5 9" id="KW-0784">Thiamine biosynthesis</keyword>
<evidence type="ECO:0000256" key="7">
    <source>
        <dbReference type="ARBA" id="ARBA00047851"/>
    </source>
</evidence>
<organism evidence="13 14">
    <name type="scientific">Salibacterium salarium</name>
    <dbReference type="NCBI Taxonomy" id="284579"/>
    <lineage>
        <taxon>Bacteria</taxon>
        <taxon>Bacillati</taxon>
        <taxon>Bacillota</taxon>
        <taxon>Bacilli</taxon>
        <taxon>Bacillales</taxon>
        <taxon>Bacillaceae</taxon>
    </lineage>
</organism>
<dbReference type="PANTHER" id="PTHR20857:SF15">
    <property type="entry name" value="THIAMINE-PHOSPHATE SYNTHASE"/>
    <property type="match status" value="1"/>
</dbReference>
<comment type="function">
    <text evidence="9">Condenses 4-methyl-5-(beta-hydroxyethyl)thiazole monophosphate (THZ-P) and 2-methyl-4-amino-5-hydroxymethyl pyrimidine pyrophosphate (HMP-PP) to form thiamine monophosphate (TMP).</text>
</comment>
<comment type="pathway">
    <text evidence="1 9 11">Cofactor biosynthesis; thiamine diphosphate biosynthesis; thiamine phosphate from 4-amino-2-methyl-5-diphosphomethylpyrimidine and 4-methyl-5-(2-phosphoethyl)-thiazole: step 1/1.</text>
</comment>
<evidence type="ECO:0000259" key="12">
    <source>
        <dbReference type="Pfam" id="PF02581"/>
    </source>
</evidence>
<comment type="similarity">
    <text evidence="9 10">Belongs to the thiamine-phosphate synthase family.</text>
</comment>
<proteinExistence type="inferred from homology"/>
<keyword evidence="14" id="KW-1185">Reference proteome</keyword>
<dbReference type="InterPro" id="IPR034291">
    <property type="entry name" value="TMP_synthase"/>
</dbReference>
<dbReference type="EMBL" id="RBVX01000049">
    <property type="protein sequence ID" value="RSL29850.1"/>
    <property type="molecule type" value="Genomic_DNA"/>
</dbReference>
<evidence type="ECO:0000256" key="1">
    <source>
        <dbReference type="ARBA" id="ARBA00005165"/>
    </source>
</evidence>
<protein>
    <recommendedName>
        <fullName evidence="9">Thiamine-phosphate synthase</fullName>
        <shortName evidence="9">TP synthase</shortName>
        <shortName evidence="9">TPS</shortName>
        <ecNumber evidence="9">2.5.1.3</ecNumber>
    </recommendedName>
    <alternativeName>
        <fullName evidence="9">Thiamine-phosphate pyrophosphorylase</fullName>
        <shortName evidence="9">TMP pyrophosphorylase</shortName>
        <shortName evidence="9">TMP-PPase</shortName>
    </alternativeName>
</protein>
<dbReference type="GO" id="GO:0000287">
    <property type="term" value="F:magnesium ion binding"/>
    <property type="evidence" value="ECO:0007669"/>
    <property type="project" value="UniProtKB-UniRule"/>
</dbReference>
<gene>
    <name evidence="9" type="primary">thiE</name>
    <name evidence="13" type="ORF">D7Z54_28995</name>
</gene>
<feature type="binding site" evidence="9">
    <location>
        <begin position="37"/>
        <end position="41"/>
    </location>
    <ligand>
        <name>4-amino-2-methyl-5-(diphosphooxymethyl)pyrimidine</name>
        <dbReference type="ChEBI" id="CHEBI:57841"/>
    </ligand>
</feature>
<dbReference type="UniPathway" id="UPA00060">
    <property type="reaction ID" value="UER00141"/>
</dbReference>
<evidence type="ECO:0000256" key="4">
    <source>
        <dbReference type="ARBA" id="ARBA00022842"/>
    </source>
</evidence>
<dbReference type="GO" id="GO:0009229">
    <property type="term" value="P:thiamine diphosphate biosynthetic process"/>
    <property type="evidence" value="ECO:0007669"/>
    <property type="project" value="UniProtKB-UniRule"/>
</dbReference>
<feature type="binding site" evidence="9">
    <location>
        <begin position="137"/>
        <end position="139"/>
    </location>
    <ligand>
        <name>2-[(2R,5Z)-2-carboxy-4-methylthiazol-5(2H)-ylidene]ethyl phosphate</name>
        <dbReference type="ChEBI" id="CHEBI:62899"/>
    </ligand>
</feature>
<evidence type="ECO:0000256" key="8">
    <source>
        <dbReference type="ARBA" id="ARBA00047883"/>
    </source>
</evidence>
<dbReference type="GO" id="GO:0009228">
    <property type="term" value="P:thiamine biosynthetic process"/>
    <property type="evidence" value="ECO:0007669"/>
    <property type="project" value="UniProtKB-KW"/>
</dbReference>
<comment type="catalytic activity">
    <reaction evidence="8 9 10">
        <text>2-[(2R,5Z)-2-carboxy-4-methylthiazol-5(2H)-ylidene]ethyl phosphate + 4-amino-2-methyl-5-(diphosphooxymethyl)pyrimidine + 2 H(+) = thiamine phosphate + CO2 + diphosphate</text>
        <dbReference type="Rhea" id="RHEA:47844"/>
        <dbReference type="ChEBI" id="CHEBI:15378"/>
        <dbReference type="ChEBI" id="CHEBI:16526"/>
        <dbReference type="ChEBI" id="CHEBI:33019"/>
        <dbReference type="ChEBI" id="CHEBI:37575"/>
        <dbReference type="ChEBI" id="CHEBI:57841"/>
        <dbReference type="ChEBI" id="CHEBI:62899"/>
        <dbReference type="EC" id="2.5.1.3"/>
    </reaction>
</comment>
<dbReference type="CDD" id="cd00564">
    <property type="entry name" value="TMP_TenI"/>
    <property type="match status" value="1"/>
</dbReference>
<dbReference type="InterPro" id="IPR036206">
    <property type="entry name" value="ThiamineP_synth_sf"/>
</dbReference>
<reference evidence="13 14" key="1">
    <citation type="submission" date="2018-10" db="EMBL/GenBank/DDBJ databases">
        <title>Draft genome sequence of Bacillus salarius IM0101, isolated from a hypersaline soil in Inner Mongolia, China.</title>
        <authorList>
            <person name="Yamprayoonswat W."/>
            <person name="Boonvisut S."/>
            <person name="Jumpathong W."/>
            <person name="Sittihan S."/>
            <person name="Ruangsuj P."/>
            <person name="Wanthongcharoen S."/>
            <person name="Thongpramul N."/>
            <person name="Pimmason S."/>
            <person name="Yu B."/>
            <person name="Yasawong M."/>
        </authorList>
    </citation>
    <scope>NUCLEOTIDE SEQUENCE [LARGE SCALE GENOMIC DNA]</scope>
    <source>
        <strain evidence="13 14">IM0101</strain>
    </source>
</reference>
<keyword evidence="3 9" id="KW-0479">Metal-binding</keyword>
<keyword evidence="2 9" id="KW-0808">Transferase</keyword>
<dbReference type="GO" id="GO:0005737">
    <property type="term" value="C:cytoplasm"/>
    <property type="evidence" value="ECO:0007669"/>
    <property type="project" value="TreeGrafter"/>
</dbReference>
<sequence>MTKQDLLLYFIMGSNNTSNDTVDVLQEAISGGITCFQFREKGLGALSGNDKHTLAKKLQDVCVSHDVPFIVNDDVELALAVKADGIHVGQDDIPLSDLKRRCPDNMTIGISAKTMAEAKEAQENGADYLGVGPMFSTTTKEDAELPIGPQSLQHMREAGITIPIVGIGGIDESNAKEVMDAGADGVSVISAISKAMDISQAATAVKRRLTFC</sequence>
<feature type="binding site" evidence="9">
    <location>
        <begin position="189"/>
        <end position="190"/>
    </location>
    <ligand>
        <name>2-[(2R,5Z)-2-carboxy-4-methylthiazol-5(2H)-ylidene]ethyl phosphate</name>
        <dbReference type="ChEBI" id="CHEBI:62899"/>
    </ligand>
</feature>
<dbReference type="OrthoDB" id="9812206at2"/>
<evidence type="ECO:0000313" key="14">
    <source>
        <dbReference type="Proteomes" id="UP000275076"/>
    </source>
</evidence>
<name>A0A3R9WMX3_9BACI</name>
<dbReference type="SUPFAM" id="SSF51391">
    <property type="entry name" value="Thiamin phosphate synthase"/>
    <property type="match status" value="1"/>
</dbReference>
<comment type="catalytic activity">
    <reaction evidence="7 9 10">
        <text>2-(2-carboxy-4-methylthiazol-5-yl)ethyl phosphate + 4-amino-2-methyl-5-(diphosphooxymethyl)pyrimidine + 2 H(+) = thiamine phosphate + CO2 + diphosphate</text>
        <dbReference type="Rhea" id="RHEA:47848"/>
        <dbReference type="ChEBI" id="CHEBI:15378"/>
        <dbReference type="ChEBI" id="CHEBI:16526"/>
        <dbReference type="ChEBI" id="CHEBI:33019"/>
        <dbReference type="ChEBI" id="CHEBI:37575"/>
        <dbReference type="ChEBI" id="CHEBI:57841"/>
        <dbReference type="ChEBI" id="CHEBI:62890"/>
        <dbReference type="EC" id="2.5.1.3"/>
    </reaction>
</comment>
<feature type="binding site" evidence="9">
    <location>
        <position position="73"/>
    </location>
    <ligand>
        <name>Mg(2+)</name>
        <dbReference type="ChEBI" id="CHEBI:18420"/>
    </ligand>
</feature>
<dbReference type="AlphaFoldDB" id="A0A3R9WMX3"/>
<accession>A0A3R9WMX3</accession>
<evidence type="ECO:0000313" key="13">
    <source>
        <dbReference type="EMBL" id="RSL29850.1"/>
    </source>
</evidence>
<dbReference type="HAMAP" id="MF_00097">
    <property type="entry name" value="TMP_synthase"/>
    <property type="match status" value="1"/>
</dbReference>
<feature type="binding site" evidence="9">
    <location>
        <position position="92"/>
    </location>
    <ligand>
        <name>Mg(2+)</name>
        <dbReference type="ChEBI" id="CHEBI:18420"/>
    </ligand>
</feature>
<feature type="domain" description="Thiamine phosphate synthase/TenI" evidence="12">
    <location>
        <begin position="8"/>
        <end position="192"/>
    </location>
</feature>
<evidence type="ECO:0000256" key="6">
    <source>
        <dbReference type="ARBA" id="ARBA00047334"/>
    </source>
</evidence>
<evidence type="ECO:0000256" key="3">
    <source>
        <dbReference type="ARBA" id="ARBA00022723"/>
    </source>
</evidence>
<comment type="catalytic activity">
    <reaction evidence="6 9 10">
        <text>4-methyl-5-(2-phosphooxyethyl)-thiazole + 4-amino-2-methyl-5-(diphosphooxymethyl)pyrimidine + H(+) = thiamine phosphate + diphosphate</text>
        <dbReference type="Rhea" id="RHEA:22328"/>
        <dbReference type="ChEBI" id="CHEBI:15378"/>
        <dbReference type="ChEBI" id="CHEBI:33019"/>
        <dbReference type="ChEBI" id="CHEBI:37575"/>
        <dbReference type="ChEBI" id="CHEBI:57841"/>
        <dbReference type="ChEBI" id="CHEBI:58296"/>
        <dbReference type="EC" id="2.5.1.3"/>
    </reaction>
</comment>
<dbReference type="EC" id="2.5.1.3" evidence="9"/>
<feature type="binding site" evidence="9">
    <location>
        <position position="111"/>
    </location>
    <ligand>
        <name>4-amino-2-methyl-5-(diphosphooxymethyl)pyrimidine</name>
        <dbReference type="ChEBI" id="CHEBI:57841"/>
    </ligand>
</feature>
<feature type="binding site" evidence="9">
    <location>
        <position position="72"/>
    </location>
    <ligand>
        <name>4-amino-2-methyl-5-(diphosphooxymethyl)pyrimidine</name>
        <dbReference type="ChEBI" id="CHEBI:57841"/>
    </ligand>
</feature>
<dbReference type="GO" id="GO:0004789">
    <property type="term" value="F:thiamine-phosphate diphosphorylase activity"/>
    <property type="evidence" value="ECO:0007669"/>
    <property type="project" value="UniProtKB-UniRule"/>
</dbReference>
<evidence type="ECO:0000256" key="5">
    <source>
        <dbReference type="ARBA" id="ARBA00022977"/>
    </source>
</evidence>
<comment type="cofactor">
    <cofactor evidence="9">
        <name>Mg(2+)</name>
        <dbReference type="ChEBI" id="CHEBI:18420"/>
    </cofactor>
    <text evidence="9">Binds 1 Mg(2+) ion per subunit.</text>
</comment>
<evidence type="ECO:0000256" key="10">
    <source>
        <dbReference type="RuleBase" id="RU003826"/>
    </source>
</evidence>
<dbReference type="InterPro" id="IPR013785">
    <property type="entry name" value="Aldolase_TIM"/>
</dbReference>
<feature type="binding site" evidence="9">
    <location>
        <position position="140"/>
    </location>
    <ligand>
        <name>4-amino-2-methyl-5-(diphosphooxymethyl)pyrimidine</name>
        <dbReference type="ChEBI" id="CHEBI:57841"/>
    </ligand>
</feature>
<keyword evidence="4 9" id="KW-0460">Magnesium</keyword>
<evidence type="ECO:0000256" key="9">
    <source>
        <dbReference type="HAMAP-Rule" id="MF_00097"/>
    </source>
</evidence>
<dbReference type="NCBIfam" id="TIGR00693">
    <property type="entry name" value="thiE"/>
    <property type="match status" value="1"/>
</dbReference>
<dbReference type="FunFam" id="3.20.20.70:FF:000096">
    <property type="entry name" value="Thiamine-phosphate synthase"/>
    <property type="match status" value="1"/>
</dbReference>
<dbReference type="PANTHER" id="PTHR20857">
    <property type="entry name" value="THIAMINE-PHOSPHATE PYROPHOSPHORYLASE"/>
    <property type="match status" value="1"/>
</dbReference>
<dbReference type="Gene3D" id="3.20.20.70">
    <property type="entry name" value="Aldolase class I"/>
    <property type="match status" value="1"/>
</dbReference>
<dbReference type="InterPro" id="IPR022998">
    <property type="entry name" value="ThiamineP_synth_TenI"/>
</dbReference>
<evidence type="ECO:0000256" key="11">
    <source>
        <dbReference type="RuleBase" id="RU004253"/>
    </source>
</evidence>
<dbReference type="RefSeq" id="WP_125561721.1">
    <property type="nucleotide sequence ID" value="NZ_RBVX01000049.1"/>
</dbReference>
<comment type="caution">
    <text evidence="13">The sequence shown here is derived from an EMBL/GenBank/DDBJ whole genome shotgun (WGS) entry which is preliminary data.</text>
</comment>
<feature type="binding site" evidence="9">
    <location>
        <position position="169"/>
    </location>
    <ligand>
        <name>2-[(2R,5Z)-2-carboxy-4-methylthiazol-5(2H)-ylidene]ethyl phosphate</name>
        <dbReference type="ChEBI" id="CHEBI:62899"/>
    </ligand>
</feature>
<evidence type="ECO:0000256" key="2">
    <source>
        <dbReference type="ARBA" id="ARBA00022679"/>
    </source>
</evidence>
<dbReference type="Pfam" id="PF02581">
    <property type="entry name" value="TMP-TENI"/>
    <property type="match status" value="1"/>
</dbReference>